<dbReference type="AlphaFoldDB" id="A0A6J8CBU3"/>
<gene>
    <name evidence="8" type="ORF">MCOR_27916</name>
</gene>
<accession>A0A6J8CBU3</accession>
<dbReference type="PROSITE" id="PS50157">
    <property type="entry name" value="ZINC_FINGER_C2H2_2"/>
    <property type="match status" value="3"/>
</dbReference>
<dbReference type="InterPro" id="IPR036236">
    <property type="entry name" value="Znf_C2H2_sf"/>
</dbReference>
<sequence>MQFPCYECDKVFQRYSSMKRHAKMHEMYRCNHCPKVYTHRASLFNHKKTHQQQEVTCPVCEKKLSRQQRHGSHMATQHRAAEKKTRGTRTSSSSDGRPSDDLITPGMYRCNHCPKVYTHRASLFNHKKTHQQQEVTCPVCEKKLSRQQRHGSHMATQHRAAEKKTRGTRTSSSSDGRPSDDLITPGVTLISNCCDMREACRMVAEVDIEI</sequence>
<keyword evidence="1" id="KW-0479">Metal-binding</keyword>
<keyword evidence="3 5" id="KW-0863">Zinc-finger</keyword>
<name>A0A6J8CBU3_MYTCO</name>
<feature type="domain" description="C2H2-type" evidence="7">
    <location>
        <begin position="3"/>
        <end position="30"/>
    </location>
</feature>
<dbReference type="SMART" id="SM00355">
    <property type="entry name" value="ZnF_C2H2"/>
    <property type="match status" value="5"/>
</dbReference>
<dbReference type="Gene3D" id="3.30.160.60">
    <property type="entry name" value="Classic Zinc Finger"/>
    <property type="match status" value="2"/>
</dbReference>
<dbReference type="GO" id="GO:0008270">
    <property type="term" value="F:zinc ion binding"/>
    <property type="evidence" value="ECO:0007669"/>
    <property type="project" value="UniProtKB-KW"/>
</dbReference>
<dbReference type="EMBL" id="CACVKT020005120">
    <property type="protein sequence ID" value="CAC5393021.1"/>
    <property type="molecule type" value="Genomic_DNA"/>
</dbReference>
<keyword evidence="2" id="KW-0677">Repeat</keyword>
<proteinExistence type="predicted"/>
<dbReference type="OrthoDB" id="10004641at2759"/>
<feature type="domain" description="C2H2-type" evidence="7">
    <location>
        <begin position="108"/>
        <end position="135"/>
    </location>
</feature>
<dbReference type="SUPFAM" id="SSF57667">
    <property type="entry name" value="beta-beta-alpha zinc fingers"/>
    <property type="match status" value="2"/>
</dbReference>
<protein>
    <submittedName>
        <fullName evidence="8">KRAB</fullName>
    </submittedName>
</protein>
<dbReference type="Pfam" id="PF00096">
    <property type="entry name" value="zf-C2H2"/>
    <property type="match status" value="3"/>
</dbReference>
<evidence type="ECO:0000256" key="2">
    <source>
        <dbReference type="ARBA" id="ARBA00022737"/>
    </source>
</evidence>
<feature type="region of interest" description="Disordered" evidence="6">
    <location>
        <begin position="146"/>
        <end position="183"/>
    </location>
</feature>
<feature type="domain" description="C2H2-type" evidence="7">
    <location>
        <begin position="28"/>
        <end position="55"/>
    </location>
</feature>
<reference evidence="8 9" key="1">
    <citation type="submission" date="2020-06" db="EMBL/GenBank/DDBJ databases">
        <authorList>
            <person name="Li R."/>
            <person name="Bekaert M."/>
        </authorList>
    </citation>
    <scope>NUCLEOTIDE SEQUENCE [LARGE SCALE GENOMIC DNA]</scope>
    <source>
        <strain evidence="9">wild</strain>
    </source>
</reference>
<feature type="region of interest" description="Disordered" evidence="6">
    <location>
        <begin position="66"/>
        <end position="103"/>
    </location>
</feature>
<dbReference type="Proteomes" id="UP000507470">
    <property type="component" value="Unassembled WGS sequence"/>
</dbReference>
<evidence type="ECO:0000313" key="8">
    <source>
        <dbReference type="EMBL" id="CAC5393021.1"/>
    </source>
</evidence>
<dbReference type="PANTHER" id="PTHR24379:SF121">
    <property type="entry name" value="C2H2-TYPE DOMAIN-CONTAINING PROTEIN"/>
    <property type="match status" value="1"/>
</dbReference>
<keyword evidence="9" id="KW-1185">Reference proteome</keyword>
<dbReference type="PROSITE" id="PS00028">
    <property type="entry name" value="ZINC_FINGER_C2H2_1"/>
    <property type="match status" value="5"/>
</dbReference>
<evidence type="ECO:0000256" key="1">
    <source>
        <dbReference type="ARBA" id="ARBA00022723"/>
    </source>
</evidence>
<evidence type="ECO:0000259" key="7">
    <source>
        <dbReference type="PROSITE" id="PS50157"/>
    </source>
</evidence>
<dbReference type="PANTHER" id="PTHR24379">
    <property type="entry name" value="KRAB AND ZINC FINGER DOMAIN-CONTAINING"/>
    <property type="match status" value="1"/>
</dbReference>
<organism evidence="8 9">
    <name type="scientific">Mytilus coruscus</name>
    <name type="common">Sea mussel</name>
    <dbReference type="NCBI Taxonomy" id="42192"/>
    <lineage>
        <taxon>Eukaryota</taxon>
        <taxon>Metazoa</taxon>
        <taxon>Spiralia</taxon>
        <taxon>Lophotrochozoa</taxon>
        <taxon>Mollusca</taxon>
        <taxon>Bivalvia</taxon>
        <taxon>Autobranchia</taxon>
        <taxon>Pteriomorphia</taxon>
        <taxon>Mytilida</taxon>
        <taxon>Mytiloidea</taxon>
        <taxon>Mytilidae</taxon>
        <taxon>Mytilinae</taxon>
        <taxon>Mytilus</taxon>
    </lineage>
</organism>
<keyword evidence="4" id="KW-0862">Zinc</keyword>
<evidence type="ECO:0000256" key="3">
    <source>
        <dbReference type="ARBA" id="ARBA00022771"/>
    </source>
</evidence>
<dbReference type="Pfam" id="PF13912">
    <property type="entry name" value="zf-C2H2_6"/>
    <property type="match status" value="2"/>
</dbReference>
<dbReference type="InterPro" id="IPR013087">
    <property type="entry name" value="Znf_C2H2_type"/>
</dbReference>
<evidence type="ECO:0000256" key="6">
    <source>
        <dbReference type="SAM" id="MobiDB-lite"/>
    </source>
</evidence>
<evidence type="ECO:0000256" key="5">
    <source>
        <dbReference type="PROSITE-ProRule" id="PRU00042"/>
    </source>
</evidence>
<evidence type="ECO:0000313" key="9">
    <source>
        <dbReference type="Proteomes" id="UP000507470"/>
    </source>
</evidence>
<evidence type="ECO:0000256" key="4">
    <source>
        <dbReference type="ARBA" id="ARBA00022833"/>
    </source>
</evidence>